<dbReference type="RefSeq" id="WP_135959810.1">
    <property type="nucleotide sequence ID" value="NZ_SRYM01000060.1"/>
</dbReference>
<gene>
    <name evidence="1" type="ORF">E5342_16350</name>
</gene>
<evidence type="ECO:0000313" key="1">
    <source>
        <dbReference type="EMBL" id="TGY54789.1"/>
    </source>
</evidence>
<reference evidence="1 2" key="1">
    <citation type="submission" date="2019-04" db="EMBL/GenBank/DDBJ databases">
        <title>Microbes associate with the intestines of laboratory mice.</title>
        <authorList>
            <person name="Navarre W."/>
            <person name="Wong E."/>
            <person name="Huang K."/>
            <person name="Tropini C."/>
            <person name="Ng K."/>
            <person name="Yu B."/>
        </authorList>
    </citation>
    <scope>NUCLEOTIDE SEQUENCE [LARGE SCALE GENOMIC DNA]</scope>
    <source>
        <strain evidence="1 2">NM39_I3</strain>
    </source>
</reference>
<name>A0A4S2EG71_PARDI</name>
<sequence>MDKQKRIAFFHEDDYCQREILPLTAKNYCLQQMGEINDFSQEHQSENGSFTDIFIRENSPHGIEELGLRSEQLNVALSFLPPYDLVETGYSSYREESEATDGRGNGYEQNIFWSINESGIVNAIWLDIEIAPITIDMWRKVLIALGKIAPVLLADWGWSLCVDLTNPSNIEEYIKEKSRL</sequence>
<organism evidence="1 2">
    <name type="scientific">Parabacteroides distasonis</name>
    <dbReference type="NCBI Taxonomy" id="823"/>
    <lineage>
        <taxon>Bacteria</taxon>
        <taxon>Pseudomonadati</taxon>
        <taxon>Bacteroidota</taxon>
        <taxon>Bacteroidia</taxon>
        <taxon>Bacteroidales</taxon>
        <taxon>Tannerellaceae</taxon>
        <taxon>Parabacteroides</taxon>
    </lineage>
</organism>
<comment type="caution">
    <text evidence="1">The sequence shown here is derived from an EMBL/GenBank/DDBJ whole genome shotgun (WGS) entry which is preliminary data.</text>
</comment>
<evidence type="ECO:0000313" key="2">
    <source>
        <dbReference type="Proteomes" id="UP000310032"/>
    </source>
</evidence>
<proteinExistence type="predicted"/>
<dbReference type="EMBL" id="SRYM01000060">
    <property type="protein sequence ID" value="TGY54789.1"/>
    <property type="molecule type" value="Genomic_DNA"/>
</dbReference>
<accession>A0A4S2EG71</accession>
<dbReference type="AlphaFoldDB" id="A0A4S2EG71"/>
<protein>
    <submittedName>
        <fullName evidence="1">Uncharacterized protein</fullName>
    </submittedName>
</protein>
<dbReference type="Proteomes" id="UP000310032">
    <property type="component" value="Unassembled WGS sequence"/>
</dbReference>